<evidence type="ECO:0000256" key="4">
    <source>
        <dbReference type="ARBA" id="ARBA00024045"/>
    </source>
</evidence>
<accession>A0A8T3CAG0</accession>
<evidence type="ECO:0000259" key="6">
    <source>
        <dbReference type="PROSITE" id="PS50846"/>
    </source>
</evidence>
<comment type="similarity">
    <text evidence="4">Belongs to the HIPP family.</text>
</comment>
<evidence type="ECO:0000256" key="1">
    <source>
        <dbReference type="ARBA" id="ARBA00022481"/>
    </source>
</evidence>
<dbReference type="SUPFAM" id="SSF55008">
    <property type="entry name" value="HMA, heavy metal-associated domain"/>
    <property type="match status" value="1"/>
</dbReference>
<dbReference type="AlphaFoldDB" id="A0A8T3CAG0"/>
<feature type="compositionally biased region" description="Basic and acidic residues" evidence="5">
    <location>
        <begin position="83"/>
        <end position="106"/>
    </location>
</feature>
<proteinExistence type="inferred from homology"/>
<evidence type="ECO:0000313" key="8">
    <source>
        <dbReference type="Proteomes" id="UP000829196"/>
    </source>
</evidence>
<sequence length="206" mass="22468">MSKEEGLLKKIELKVHVNCCDGCKKKVLKALSIEGVLKTEIHPSLPKVTVTGTVEAAALIKKLAKCGKASELLQMDSVPQSAEKELKKVSRDSAKEVSKEQIENTEKKKKKKKKEKEEGRIAVPEVCCSVNHGTVPARIHLPEAFGVPMPCYSIVAGQCCARQQGYYDVPTVHLNYAPTMVPVTSPGGAGMVDYFNDENTMGCHVM</sequence>
<dbReference type="Pfam" id="PF00403">
    <property type="entry name" value="HMA"/>
    <property type="match status" value="1"/>
</dbReference>
<keyword evidence="3" id="KW-0449">Lipoprotein</keyword>
<organism evidence="7 8">
    <name type="scientific">Dendrobium nobile</name>
    <name type="common">Orchid</name>
    <dbReference type="NCBI Taxonomy" id="94219"/>
    <lineage>
        <taxon>Eukaryota</taxon>
        <taxon>Viridiplantae</taxon>
        <taxon>Streptophyta</taxon>
        <taxon>Embryophyta</taxon>
        <taxon>Tracheophyta</taxon>
        <taxon>Spermatophyta</taxon>
        <taxon>Magnoliopsida</taxon>
        <taxon>Liliopsida</taxon>
        <taxon>Asparagales</taxon>
        <taxon>Orchidaceae</taxon>
        <taxon>Epidendroideae</taxon>
        <taxon>Malaxideae</taxon>
        <taxon>Dendrobiinae</taxon>
        <taxon>Dendrobium</taxon>
    </lineage>
</organism>
<dbReference type="Gene3D" id="3.30.70.100">
    <property type="match status" value="1"/>
</dbReference>
<keyword evidence="1" id="KW-0488">Methylation</keyword>
<dbReference type="Proteomes" id="UP000829196">
    <property type="component" value="Unassembled WGS sequence"/>
</dbReference>
<dbReference type="InterPro" id="IPR036163">
    <property type="entry name" value="HMA_dom_sf"/>
</dbReference>
<keyword evidence="2" id="KW-0479">Metal-binding</keyword>
<evidence type="ECO:0000256" key="2">
    <source>
        <dbReference type="ARBA" id="ARBA00022723"/>
    </source>
</evidence>
<dbReference type="SMR" id="A0A8T3CAG0"/>
<evidence type="ECO:0000256" key="3">
    <source>
        <dbReference type="ARBA" id="ARBA00023289"/>
    </source>
</evidence>
<protein>
    <recommendedName>
        <fullName evidence="6">HMA domain-containing protein</fullName>
    </recommendedName>
</protein>
<keyword evidence="3" id="KW-0636">Prenylation</keyword>
<dbReference type="PROSITE" id="PS50846">
    <property type="entry name" value="HMA_2"/>
    <property type="match status" value="1"/>
</dbReference>
<dbReference type="OrthoDB" id="689350at2759"/>
<dbReference type="CDD" id="cd00371">
    <property type="entry name" value="HMA"/>
    <property type="match status" value="1"/>
</dbReference>
<dbReference type="GO" id="GO:0046872">
    <property type="term" value="F:metal ion binding"/>
    <property type="evidence" value="ECO:0007669"/>
    <property type="project" value="UniProtKB-KW"/>
</dbReference>
<evidence type="ECO:0000313" key="7">
    <source>
        <dbReference type="EMBL" id="KAI0530666.1"/>
    </source>
</evidence>
<dbReference type="EMBL" id="JAGYWB010000001">
    <property type="protein sequence ID" value="KAI0530666.1"/>
    <property type="molecule type" value="Genomic_DNA"/>
</dbReference>
<reference evidence="7" key="1">
    <citation type="journal article" date="2022" name="Front. Genet.">
        <title>Chromosome-Scale Assembly of the Dendrobium nobile Genome Provides Insights Into the Molecular Mechanism of the Biosynthesis of the Medicinal Active Ingredient of Dendrobium.</title>
        <authorList>
            <person name="Xu Q."/>
            <person name="Niu S.-C."/>
            <person name="Li K.-L."/>
            <person name="Zheng P.-J."/>
            <person name="Zhang X.-J."/>
            <person name="Jia Y."/>
            <person name="Liu Y."/>
            <person name="Niu Y.-X."/>
            <person name="Yu L.-H."/>
            <person name="Chen D.-F."/>
            <person name="Zhang G.-Q."/>
        </authorList>
    </citation>
    <scope>NUCLEOTIDE SEQUENCE</scope>
    <source>
        <tissue evidence="7">Leaf</tissue>
    </source>
</reference>
<feature type="domain" description="HMA" evidence="6">
    <location>
        <begin position="8"/>
        <end position="71"/>
    </location>
</feature>
<name>A0A8T3CAG0_DENNO</name>
<feature type="region of interest" description="Disordered" evidence="5">
    <location>
        <begin position="83"/>
        <end position="116"/>
    </location>
</feature>
<dbReference type="InterPro" id="IPR006121">
    <property type="entry name" value="HMA_dom"/>
</dbReference>
<evidence type="ECO:0000256" key="5">
    <source>
        <dbReference type="SAM" id="MobiDB-lite"/>
    </source>
</evidence>
<keyword evidence="8" id="KW-1185">Reference proteome</keyword>
<dbReference type="PANTHER" id="PTHR45868:SF14">
    <property type="entry name" value="OS08G0205500 PROTEIN"/>
    <property type="match status" value="1"/>
</dbReference>
<gene>
    <name evidence="7" type="ORF">KFK09_000213</name>
</gene>
<dbReference type="PANTHER" id="PTHR45868">
    <property type="entry name" value="HEAVY METAL-ASSOCIATED ISOPRENYLATED PLANT PROTEIN 33-RELATED"/>
    <property type="match status" value="1"/>
</dbReference>
<comment type="caution">
    <text evidence="7">The sequence shown here is derived from an EMBL/GenBank/DDBJ whole genome shotgun (WGS) entry which is preliminary data.</text>
</comment>